<protein>
    <submittedName>
        <fullName evidence="2">Uncharacterized protein</fullName>
    </submittedName>
</protein>
<evidence type="ECO:0000256" key="1">
    <source>
        <dbReference type="SAM" id="MobiDB-lite"/>
    </source>
</evidence>
<sequence length="123" mass="14011">MSRNPFDEFRKMEMLIQKLLKAGGTGRISGGNVFIRERGGRTKIDVRGDVTDSAVERLNQKYPNAEISTKKKKEETSKPRDPMVEEVQESEAGEDAKGMDAEKLALKRFREKKKKEEHKDSLA</sequence>
<gene>
    <name evidence="2" type="ORF">AKJ65_04225</name>
</gene>
<evidence type="ECO:0000313" key="2">
    <source>
        <dbReference type="EMBL" id="KXA94511.1"/>
    </source>
</evidence>
<name>A0A133UJZ2_9EURY</name>
<evidence type="ECO:0000313" key="3">
    <source>
        <dbReference type="Proteomes" id="UP000070284"/>
    </source>
</evidence>
<dbReference type="EMBL" id="LHXO01000054">
    <property type="protein sequence ID" value="KXA94511.1"/>
    <property type="molecule type" value="Genomic_DNA"/>
</dbReference>
<keyword evidence="3" id="KW-1185">Reference proteome</keyword>
<dbReference type="Proteomes" id="UP000070284">
    <property type="component" value="Unassembled WGS sequence"/>
</dbReference>
<reference evidence="2 3" key="1">
    <citation type="journal article" date="2016" name="Sci. Rep.">
        <title>Metabolic traits of an uncultured archaeal lineage -MSBL1- from brine pools of the Red Sea.</title>
        <authorList>
            <person name="Mwirichia R."/>
            <person name="Alam I."/>
            <person name="Rashid M."/>
            <person name="Vinu M."/>
            <person name="Ba-Alawi W."/>
            <person name="Anthony Kamau A."/>
            <person name="Kamanda Ngugi D."/>
            <person name="Goker M."/>
            <person name="Klenk H.P."/>
            <person name="Bajic V."/>
            <person name="Stingl U."/>
        </authorList>
    </citation>
    <scope>NUCLEOTIDE SEQUENCE [LARGE SCALE GENOMIC DNA]</scope>
    <source>
        <strain evidence="2">SCGC-AAA259E19</strain>
    </source>
</reference>
<accession>A0A133UJZ2</accession>
<dbReference type="AlphaFoldDB" id="A0A133UJZ2"/>
<organism evidence="2 3">
    <name type="scientific">candidate division MSBL1 archaeon SCGC-AAA259E19</name>
    <dbReference type="NCBI Taxonomy" id="1698264"/>
    <lineage>
        <taxon>Archaea</taxon>
        <taxon>Methanobacteriati</taxon>
        <taxon>Methanobacteriota</taxon>
        <taxon>candidate division MSBL1</taxon>
    </lineage>
</organism>
<feature type="region of interest" description="Disordered" evidence="1">
    <location>
        <begin position="60"/>
        <end position="103"/>
    </location>
</feature>
<feature type="compositionally biased region" description="Acidic residues" evidence="1">
    <location>
        <begin position="84"/>
        <end position="93"/>
    </location>
</feature>
<proteinExistence type="predicted"/>
<feature type="compositionally biased region" description="Basic and acidic residues" evidence="1">
    <location>
        <begin position="94"/>
        <end position="103"/>
    </location>
</feature>
<feature type="compositionally biased region" description="Basic and acidic residues" evidence="1">
    <location>
        <begin position="68"/>
        <end position="83"/>
    </location>
</feature>
<comment type="caution">
    <text evidence="2">The sequence shown here is derived from an EMBL/GenBank/DDBJ whole genome shotgun (WGS) entry which is preliminary data.</text>
</comment>